<dbReference type="Gene3D" id="1.10.1040.10">
    <property type="entry name" value="N-(1-d-carboxylethyl)-l-norvaline Dehydrogenase, domain 2"/>
    <property type="match status" value="1"/>
</dbReference>
<dbReference type="GO" id="GO:0004616">
    <property type="term" value="F:phosphogluconate dehydrogenase (decarboxylating) activity"/>
    <property type="evidence" value="ECO:0007669"/>
    <property type="project" value="UniProtKB-EC"/>
</dbReference>
<dbReference type="Proteomes" id="UP000029380">
    <property type="component" value="Unassembled WGS sequence"/>
</dbReference>
<dbReference type="EC" id="1.1.1.44" evidence="5"/>
<protein>
    <submittedName>
        <fullName evidence="5">6-phosphogluconate dehydrogenase, decarboxylating</fullName>
        <ecNumber evidence="5">1.1.1.44</ecNumber>
    </submittedName>
</protein>
<dbReference type="Pfam" id="PF00393">
    <property type="entry name" value="6PGD"/>
    <property type="match status" value="1"/>
</dbReference>
<dbReference type="GO" id="GO:0019521">
    <property type="term" value="P:D-gluconate metabolic process"/>
    <property type="evidence" value="ECO:0007669"/>
    <property type="project" value="UniProtKB-KW"/>
</dbReference>
<gene>
    <name evidence="5" type="ORF">TMUPMC115_0898</name>
</gene>
<dbReference type="InterPro" id="IPR013328">
    <property type="entry name" value="6PGD_dom2"/>
</dbReference>
<dbReference type="PANTHER" id="PTHR11811">
    <property type="entry name" value="6-PHOSPHOGLUCONATE DEHYDROGENASE"/>
    <property type="match status" value="1"/>
</dbReference>
<organism evidence="5 6">
    <name type="scientific">Tetragenococcus muriaticus PMC-11-5</name>
    <dbReference type="NCBI Taxonomy" id="1302649"/>
    <lineage>
        <taxon>Bacteria</taxon>
        <taxon>Bacillati</taxon>
        <taxon>Bacillota</taxon>
        <taxon>Bacilli</taxon>
        <taxon>Lactobacillales</taxon>
        <taxon>Enterococcaceae</taxon>
        <taxon>Tetragenococcus</taxon>
    </lineage>
</organism>
<keyword evidence="3" id="KW-0311">Gluconate utilization</keyword>
<accession>A0A091C8I1</accession>
<dbReference type="GO" id="GO:0006098">
    <property type="term" value="P:pentose-phosphate shunt"/>
    <property type="evidence" value="ECO:0007669"/>
    <property type="project" value="InterPro"/>
</dbReference>
<dbReference type="InterPro" id="IPR006114">
    <property type="entry name" value="6PGDH_C"/>
</dbReference>
<dbReference type="EMBL" id="JPVU01000095">
    <property type="protein sequence ID" value="KFN92507.1"/>
    <property type="molecule type" value="Genomic_DNA"/>
</dbReference>
<proteinExistence type="inferred from homology"/>
<comment type="similarity">
    <text evidence="1">Belongs to the 6-phosphogluconate dehydrogenase family.</text>
</comment>
<dbReference type="SUPFAM" id="SSF48179">
    <property type="entry name" value="6-phosphogluconate dehydrogenase C-terminal domain-like"/>
    <property type="match status" value="1"/>
</dbReference>
<evidence type="ECO:0000256" key="1">
    <source>
        <dbReference type="ARBA" id="ARBA00008419"/>
    </source>
</evidence>
<dbReference type="AlphaFoldDB" id="A0A091C8I1"/>
<name>A0A091C8I1_9ENTE</name>
<evidence type="ECO:0000259" key="4">
    <source>
        <dbReference type="SMART" id="SM01350"/>
    </source>
</evidence>
<dbReference type="Gene3D" id="1.20.5.320">
    <property type="entry name" value="6-Phosphogluconate Dehydrogenase, domain 3"/>
    <property type="match status" value="1"/>
</dbReference>
<evidence type="ECO:0000313" key="6">
    <source>
        <dbReference type="Proteomes" id="UP000029380"/>
    </source>
</evidence>
<sequence>MKKLREALYFSKIMSYAQGFAQLRSASDEYDWNLPFGEIAKIWRAGCIIRAQFLQKITDAYDKDSDIDNLLLDDYFKEIAEKYQQAVRDVIAVAVQAGVPVPAFSSAIAYFDSYRAKRLPANLIQAQRDFFGAHTYERVDEEGIFHYSWYDEK</sequence>
<evidence type="ECO:0000256" key="3">
    <source>
        <dbReference type="ARBA" id="ARBA00023064"/>
    </source>
</evidence>
<dbReference type="InterPro" id="IPR008927">
    <property type="entry name" value="6-PGluconate_DH-like_C_sf"/>
</dbReference>
<dbReference type="SMART" id="SM01350">
    <property type="entry name" value="6PGD"/>
    <property type="match status" value="1"/>
</dbReference>
<keyword evidence="2 5" id="KW-0560">Oxidoreductase</keyword>
<comment type="caution">
    <text evidence="5">The sequence shown here is derived from an EMBL/GenBank/DDBJ whole genome shotgun (WGS) entry which is preliminary data.</text>
</comment>
<feature type="domain" description="6-phosphogluconate dehydrogenase C-terminal" evidence="4">
    <location>
        <begin position="1"/>
        <end position="150"/>
    </location>
</feature>
<dbReference type="PATRIC" id="fig|1302649.3.peg.901"/>
<reference evidence="5 6" key="1">
    <citation type="submission" date="2014-08" db="EMBL/GenBank/DDBJ databases">
        <title>Genome sequence of Tetragenococcus muriaticus.</title>
        <authorList>
            <person name="Chuea-nongthon C."/>
            <person name="Rodtong S."/>
            <person name="Yongsawatdigul J."/>
            <person name="Steele J.L."/>
            <person name="Liu X.-y."/>
            <person name="Speers J."/>
            <person name="Glasner J.D."/>
            <person name="Neeno-Eckwall E.C."/>
        </authorList>
    </citation>
    <scope>NUCLEOTIDE SEQUENCE [LARGE SCALE GENOMIC DNA]</scope>
    <source>
        <strain evidence="5 6">PMC-11-5</strain>
    </source>
</reference>
<dbReference type="FunFam" id="1.20.5.320:FF:000001">
    <property type="entry name" value="6-phosphogluconate dehydrogenase, decarboxylating"/>
    <property type="match status" value="1"/>
</dbReference>
<evidence type="ECO:0000313" key="5">
    <source>
        <dbReference type="EMBL" id="KFN92507.1"/>
    </source>
</evidence>
<evidence type="ECO:0000256" key="2">
    <source>
        <dbReference type="ARBA" id="ARBA00023002"/>
    </source>
</evidence>
<dbReference type="InterPro" id="IPR006183">
    <property type="entry name" value="Pgluconate_DH"/>
</dbReference>